<dbReference type="Proteomes" id="UP001497602">
    <property type="component" value="Unassembled WGS sequence"/>
</dbReference>
<sequence length="44" mass="5271">MYYEVNEQKVNLVEISELLKAEPIIDNGWIERFSKKLDNDKKTE</sequence>
<name>A0ABP1F9R6_9FLAO</name>
<organism evidence="1 2">
    <name type="scientific">Tenacibaculum vairaonense</name>
    <dbReference type="NCBI Taxonomy" id="3137860"/>
    <lineage>
        <taxon>Bacteria</taxon>
        <taxon>Pseudomonadati</taxon>
        <taxon>Bacteroidota</taxon>
        <taxon>Flavobacteriia</taxon>
        <taxon>Flavobacteriales</taxon>
        <taxon>Flavobacteriaceae</taxon>
        <taxon>Tenacibaculum</taxon>
    </lineage>
</organism>
<protein>
    <submittedName>
        <fullName evidence="1">Uncharacterized protein</fullName>
    </submittedName>
</protein>
<evidence type="ECO:0000313" key="1">
    <source>
        <dbReference type="EMBL" id="CAL2106423.1"/>
    </source>
</evidence>
<comment type="caution">
    <text evidence="1">The sequence shown here is derived from an EMBL/GenBank/DDBJ whole genome shotgun (WGS) entry which is preliminary data.</text>
</comment>
<dbReference type="RefSeq" id="WP_348738199.1">
    <property type="nucleotide sequence ID" value="NZ_CAXJRC010000013.1"/>
</dbReference>
<reference evidence="1 2" key="1">
    <citation type="submission" date="2024-05" db="EMBL/GenBank/DDBJ databases">
        <authorList>
            <person name="Duchaud E."/>
        </authorList>
    </citation>
    <scope>NUCLEOTIDE SEQUENCE [LARGE SCALE GENOMIC DNA]</scope>
    <source>
        <strain evidence="1">Ena-SAMPLE-TAB-13-05-2024-13:56:06:370-140305</strain>
    </source>
</reference>
<dbReference type="EMBL" id="CAXJRC010000013">
    <property type="protein sequence ID" value="CAL2106423.1"/>
    <property type="molecule type" value="Genomic_DNA"/>
</dbReference>
<keyword evidence="2" id="KW-1185">Reference proteome</keyword>
<gene>
    <name evidence="1" type="ORF">T190115A13A_210077</name>
</gene>
<proteinExistence type="predicted"/>
<evidence type="ECO:0000313" key="2">
    <source>
        <dbReference type="Proteomes" id="UP001497602"/>
    </source>
</evidence>
<accession>A0ABP1F9R6</accession>